<dbReference type="InterPro" id="IPR013228">
    <property type="entry name" value="PE-PPE_C"/>
</dbReference>
<reference evidence="2 3" key="1">
    <citation type="journal article" date="2019" name="Emerg. Microbes Infect.">
        <title>Comprehensive subspecies identification of 175 nontuberculous mycobacteria species based on 7547 genomic profiles.</title>
        <authorList>
            <person name="Matsumoto Y."/>
            <person name="Kinjo T."/>
            <person name="Motooka D."/>
            <person name="Nabeya D."/>
            <person name="Jung N."/>
            <person name="Uechi K."/>
            <person name="Horii T."/>
            <person name="Iida T."/>
            <person name="Fujita J."/>
            <person name="Nakamura S."/>
        </authorList>
    </citation>
    <scope>NUCLEOTIDE SEQUENCE [LARGE SCALE GENOMIC DNA]</scope>
    <source>
        <strain evidence="2 3">JCM 17783</strain>
    </source>
</reference>
<evidence type="ECO:0000313" key="3">
    <source>
        <dbReference type="Proteomes" id="UP000467130"/>
    </source>
</evidence>
<name>A0A7I7QF48_9MYCO</name>
<protein>
    <recommendedName>
        <fullName evidence="1">PE-PPE domain-containing protein</fullName>
    </recommendedName>
</protein>
<sequence length="82" mass="8375">MRTAQLPLLDPLRTCLPVLGNPLADVIQPFLGPIIDLGRAPGIWLPAPLSVAENAGQGAVTGVTTPSAAKPPLIPSGVASRF</sequence>
<keyword evidence="3" id="KW-1185">Reference proteome</keyword>
<accession>A0A7I7QF48</accession>
<dbReference type="Pfam" id="PF08237">
    <property type="entry name" value="PE-PPE"/>
    <property type="match status" value="1"/>
</dbReference>
<evidence type="ECO:0000313" key="2">
    <source>
        <dbReference type="EMBL" id="BBY24687.1"/>
    </source>
</evidence>
<proteinExistence type="predicted"/>
<evidence type="ECO:0000259" key="1">
    <source>
        <dbReference type="Pfam" id="PF08237"/>
    </source>
</evidence>
<dbReference type="KEGG" id="msto:MSTO_48920"/>
<organism evidence="2 3">
    <name type="scientific">Mycobacterium stomatepiae</name>
    <dbReference type="NCBI Taxonomy" id="470076"/>
    <lineage>
        <taxon>Bacteria</taxon>
        <taxon>Bacillati</taxon>
        <taxon>Actinomycetota</taxon>
        <taxon>Actinomycetes</taxon>
        <taxon>Mycobacteriales</taxon>
        <taxon>Mycobacteriaceae</taxon>
        <taxon>Mycobacterium</taxon>
        <taxon>Mycobacterium simiae complex</taxon>
    </lineage>
</organism>
<dbReference type="Proteomes" id="UP000467130">
    <property type="component" value="Chromosome"/>
</dbReference>
<dbReference type="RefSeq" id="WP_163792489.1">
    <property type="nucleotide sequence ID" value="NZ_AP022587.1"/>
</dbReference>
<feature type="domain" description="PE-PPE" evidence="1">
    <location>
        <begin position="2"/>
        <end position="38"/>
    </location>
</feature>
<dbReference type="EMBL" id="AP022587">
    <property type="protein sequence ID" value="BBY24687.1"/>
    <property type="molecule type" value="Genomic_DNA"/>
</dbReference>
<dbReference type="AlphaFoldDB" id="A0A7I7QF48"/>
<gene>
    <name evidence="2" type="ORF">MSTO_48920</name>
</gene>